<protein>
    <recommendedName>
        <fullName evidence="10">Glycosyltransferase</fullName>
    </recommendedName>
</protein>
<dbReference type="Gene3D" id="3.90.550.10">
    <property type="entry name" value="Spore Coat Polysaccharide Biosynthesis Protein SpsA, Chain A"/>
    <property type="match status" value="1"/>
</dbReference>
<dbReference type="InterPro" id="IPR029044">
    <property type="entry name" value="Nucleotide-diphossugar_trans"/>
</dbReference>
<feature type="domain" description="GtrA/DPMS transmembrane" evidence="7">
    <location>
        <begin position="229"/>
        <end position="347"/>
    </location>
</feature>
<reference evidence="8 9" key="1">
    <citation type="submission" date="2016-07" db="EMBL/GenBank/DDBJ databases">
        <authorList>
            <person name="Townsley L."/>
            <person name="Shank E.A."/>
        </authorList>
    </citation>
    <scope>NUCLEOTIDE SEQUENCE [LARGE SCALE GENOMIC DNA]</scope>
    <source>
        <strain evidence="8 9">CH01</strain>
    </source>
</reference>
<dbReference type="SUPFAM" id="SSF53448">
    <property type="entry name" value="Nucleotide-diphospho-sugar transferases"/>
    <property type="match status" value="1"/>
</dbReference>
<gene>
    <name evidence="8" type="ORF">BED47_18240</name>
</gene>
<evidence type="ECO:0000313" key="8">
    <source>
        <dbReference type="EMBL" id="ODG92630.1"/>
    </source>
</evidence>
<proteinExistence type="predicted"/>
<sequence>MQYHFPVILIPALSPDDRLIHLVKELKSKFNPHIIVVNDGSDAQYNGIFQNLRQLDRCTVLEHPHNLGKGMALKTGISYFLKNFSNSIGLVTADCDGQHTPKDIDQVARALMASPDNLILGVRNFSEENIPFRSRFGNTLTRSIFKYLTGLSITDTQTGLRGIPVSYMNFLLNLSGARFEYELNMLLGCKQQGIDIKETMIETIYLDKNSSSHFNPLVDSIKIYFVFFKFLSSSLISFVVDYGLFVLFIYLLEHRIGTSAAVLWAGIISRVISSIVNYILNAKTVFKHSSARSVVRYYILSGIQMIVSAYGVTFLQDAFHGGASILKIVVDLLLSFSSFKIQNEWVFEKTKKRQKVSKT</sequence>
<evidence type="ECO:0000256" key="5">
    <source>
        <dbReference type="SAM" id="Phobius"/>
    </source>
</evidence>
<comment type="subcellular location">
    <subcellularLocation>
        <location evidence="1">Membrane</location>
        <topology evidence="1">Multi-pass membrane protein</topology>
    </subcellularLocation>
</comment>
<keyword evidence="2 5" id="KW-0812">Transmembrane</keyword>
<feature type="transmembrane region" description="Helical" evidence="5">
    <location>
        <begin position="262"/>
        <end position="282"/>
    </location>
</feature>
<feature type="transmembrane region" description="Helical" evidence="5">
    <location>
        <begin position="294"/>
        <end position="312"/>
    </location>
</feature>
<evidence type="ECO:0000259" key="7">
    <source>
        <dbReference type="Pfam" id="PF04138"/>
    </source>
</evidence>
<dbReference type="InterPro" id="IPR001173">
    <property type="entry name" value="Glyco_trans_2-like"/>
</dbReference>
<accession>A0ABX2ZS78</accession>
<evidence type="ECO:0000256" key="3">
    <source>
        <dbReference type="ARBA" id="ARBA00022989"/>
    </source>
</evidence>
<dbReference type="Pfam" id="PF04138">
    <property type="entry name" value="GtrA_DPMS_TM"/>
    <property type="match status" value="1"/>
</dbReference>
<dbReference type="InterPro" id="IPR007267">
    <property type="entry name" value="GtrA_DPMS_TM"/>
</dbReference>
<name>A0ABX2ZS78_9BACI</name>
<evidence type="ECO:0000313" key="9">
    <source>
        <dbReference type="Proteomes" id="UP000094580"/>
    </source>
</evidence>
<dbReference type="PANTHER" id="PTHR10859">
    <property type="entry name" value="GLYCOSYL TRANSFERASE"/>
    <property type="match status" value="1"/>
</dbReference>
<feature type="domain" description="Glycosyltransferase 2-like" evidence="6">
    <location>
        <begin position="18"/>
        <end position="139"/>
    </location>
</feature>
<feature type="transmembrane region" description="Helical" evidence="5">
    <location>
        <begin position="223"/>
        <end position="250"/>
    </location>
</feature>
<evidence type="ECO:0000256" key="4">
    <source>
        <dbReference type="ARBA" id="ARBA00023136"/>
    </source>
</evidence>
<dbReference type="RefSeq" id="WP_069033057.1">
    <property type="nucleotide sequence ID" value="NZ_MDKC01000006.1"/>
</dbReference>
<dbReference type="CDD" id="cd04179">
    <property type="entry name" value="DPM_DPG-synthase_like"/>
    <property type="match status" value="1"/>
</dbReference>
<organism evidence="8 9">
    <name type="scientific">Gottfriedia luciferensis</name>
    <dbReference type="NCBI Taxonomy" id="178774"/>
    <lineage>
        <taxon>Bacteria</taxon>
        <taxon>Bacillati</taxon>
        <taxon>Bacillota</taxon>
        <taxon>Bacilli</taxon>
        <taxon>Bacillales</taxon>
        <taxon>Bacillaceae</taxon>
        <taxon>Gottfriedia</taxon>
    </lineage>
</organism>
<dbReference type="PANTHER" id="PTHR10859:SF114">
    <property type="entry name" value="DOLICHOL-PHOSPHATE MANNOSYLTRANSFERASE"/>
    <property type="match status" value="1"/>
</dbReference>
<evidence type="ECO:0000256" key="2">
    <source>
        <dbReference type="ARBA" id="ARBA00022692"/>
    </source>
</evidence>
<dbReference type="Proteomes" id="UP000094580">
    <property type="component" value="Unassembled WGS sequence"/>
</dbReference>
<keyword evidence="3 5" id="KW-1133">Transmembrane helix</keyword>
<evidence type="ECO:0000259" key="6">
    <source>
        <dbReference type="Pfam" id="PF00535"/>
    </source>
</evidence>
<evidence type="ECO:0000256" key="1">
    <source>
        <dbReference type="ARBA" id="ARBA00004141"/>
    </source>
</evidence>
<dbReference type="EMBL" id="MDKC01000006">
    <property type="protein sequence ID" value="ODG92630.1"/>
    <property type="molecule type" value="Genomic_DNA"/>
</dbReference>
<dbReference type="Pfam" id="PF00535">
    <property type="entry name" value="Glycos_transf_2"/>
    <property type="match status" value="1"/>
</dbReference>
<keyword evidence="4 5" id="KW-0472">Membrane</keyword>
<keyword evidence="9" id="KW-1185">Reference proteome</keyword>
<evidence type="ECO:0008006" key="10">
    <source>
        <dbReference type="Google" id="ProtNLM"/>
    </source>
</evidence>
<comment type="caution">
    <text evidence="8">The sequence shown here is derived from an EMBL/GenBank/DDBJ whole genome shotgun (WGS) entry which is preliminary data.</text>
</comment>